<reference evidence="3 4" key="1">
    <citation type="submission" date="2018-11" db="EMBL/GenBank/DDBJ databases">
        <title>Draft genome sequence of Buttiauxella warmboldiae CCUG 35512.</title>
        <authorList>
            <person name="Salva-Serra F."/>
            <person name="Marathe N."/>
            <person name="Moore E."/>
            <person name="Svensson L."/>
            <person name="Engstrom-Jakobsson H."/>
        </authorList>
    </citation>
    <scope>NUCLEOTIDE SEQUENCE [LARGE SCALE GENOMIC DNA]</scope>
    <source>
        <strain evidence="3 4">CCUG 35512</strain>
    </source>
</reference>
<dbReference type="Pfam" id="PF10979">
    <property type="entry name" value="DUF2786"/>
    <property type="match status" value="1"/>
</dbReference>
<evidence type="ECO:0000256" key="1">
    <source>
        <dbReference type="SAM" id="MobiDB-lite"/>
    </source>
</evidence>
<name>A0A3N5DST4_9ENTR</name>
<feature type="compositionally biased region" description="Basic and acidic residues" evidence="1">
    <location>
        <begin position="70"/>
        <end position="106"/>
    </location>
</feature>
<evidence type="ECO:0000259" key="2">
    <source>
        <dbReference type="Pfam" id="PF10979"/>
    </source>
</evidence>
<accession>A0A3N5DST4</accession>
<dbReference type="InterPro" id="IPR024498">
    <property type="entry name" value="DUF2786"/>
</dbReference>
<organism evidence="3 4">
    <name type="scientific">Buttiauxella warmboldiae</name>
    <dbReference type="NCBI Taxonomy" id="82993"/>
    <lineage>
        <taxon>Bacteria</taxon>
        <taxon>Pseudomonadati</taxon>
        <taxon>Pseudomonadota</taxon>
        <taxon>Gammaproteobacteria</taxon>
        <taxon>Enterobacterales</taxon>
        <taxon>Enterobacteriaceae</taxon>
        <taxon>Buttiauxella</taxon>
    </lineage>
</organism>
<evidence type="ECO:0000313" key="4">
    <source>
        <dbReference type="Proteomes" id="UP000268615"/>
    </source>
</evidence>
<feature type="region of interest" description="Disordered" evidence="1">
    <location>
        <begin position="56"/>
        <end position="136"/>
    </location>
</feature>
<keyword evidence="4" id="KW-1185">Reference proteome</keyword>
<feature type="domain" description="DUF2786" evidence="2">
    <location>
        <begin position="17"/>
        <end position="54"/>
    </location>
</feature>
<dbReference type="Proteomes" id="UP000268615">
    <property type="component" value="Unassembled WGS sequence"/>
</dbReference>
<protein>
    <submittedName>
        <fullName evidence="3">DUF2786 domain-containing protein</fullName>
    </submittedName>
</protein>
<dbReference type="OrthoDB" id="6623742at2"/>
<dbReference type="EMBL" id="RPOH01000010">
    <property type="protein sequence ID" value="RPH30231.1"/>
    <property type="molecule type" value="Genomic_DNA"/>
</dbReference>
<feature type="compositionally biased region" description="Basic residues" evidence="1">
    <location>
        <begin position="125"/>
        <end position="136"/>
    </location>
</feature>
<gene>
    <name evidence="3" type="ORF">EHN07_03765</name>
</gene>
<evidence type="ECO:0000313" key="3">
    <source>
        <dbReference type="EMBL" id="RPH30231.1"/>
    </source>
</evidence>
<proteinExistence type="predicted"/>
<comment type="caution">
    <text evidence="3">The sequence shown here is derived from an EMBL/GenBank/DDBJ whole genome shotgun (WGS) entry which is preliminary data.</text>
</comment>
<sequence length="368" mass="41257">MDAPFEDCLMTDKQKQIEKIRKLLALAAQSSSDGESSNAFSRVRRYMAAYGLTMEDIYPKSGPSSSNSAEAERYRREAENARQQAEAERKGRDQERRVREEAEKRTLSTRRKKDSAATRNISVARRNRNLRSSSVKRRRPTAVVRLSARYCVDNDIEDFSQLNPLKVQFANNHSVGLNDGEPLQINERLGDKGYSLENGDIITLSKDAVITGLNSGGRELSCYATAKKARSVSNEHYRTYQARAEQLSAPKTPPAPDPVNIFEYSANSRNVRTCLADGTQEYKSDGSVSYKLQTFFFVSPSEVGFGKNTSGITVVKQEGNGMYKLSNDDEVGVDVFGTIQRYWTKKLSFTCFADEQEVGRYLSAHAPQ</sequence>
<dbReference type="AlphaFoldDB" id="A0A3N5DST4"/>